<evidence type="ECO:0000313" key="3">
    <source>
        <dbReference type="Proteomes" id="UP000266723"/>
    </source>
</evidence>
<protein>
    <submittedName>
        <fullName evidence="2">Uncharacterized protein</fullName>
    </submittedName>
</protein>
<gene>
    <name evidence="2" type="ORF">DY000_02039619</name>
</gene>
<keyword evidence="3" id="KW-1185">Reference proteome</keyword>
<name>A0ABQ7BRN4_BRACR</name>
<dbReference type="Proteomes" id="UP000266723">
    <property type="component" value="Unassembled WGS sequence"/>
</dbReference>
<proteinExistence type="predicted"/>
<comment type="caution">
    <text evidence="2">The sequence shown here is derived from an EMBL/GenBank/DDBJ whole genome shotgun (WGS) entry which is preliminary data.</text>
</comment>
<accession>A0ABQ7BRN4</accession>
<evidence type="ECO:0000256" key="1">
    <source>
        <dbReference type="SAM" id="MobiDB-lite"/>
    </source>
</evidence>
<dbReference type="EMBL" id="QGKV02001507">
    <property type="protein sequence ID" value="KAF3534977.1"/>
    <property type="molecule type" value="Genomic_DNA"/>
</dbReference>
<organism evidence="2 3">
    <name type="scientific">Brassica cretica</name>
    <name type="common">Mustard</name>
    <dbReference type="NCBI Taxonomy" id="69181"/>
    <lineage>
        <taxon>Eukaryota</taxon>
        <taxon>Viridiplantae</taxon>
        <taxon>Streptophyta</taxon>
        <taxon>Embryophyta</taxon>
        <taxon>Tracheophyta</taxon>
        <taxon>Spermatophyta</taxon>
        <taxon>Magnoliopsida</taxon>
        <taxon>eudicotyledons</taxon>
        <taxon>Gunneridae</taxon>
        <taxon>Pentapetalae</taxon>
        <taxon>rosids</taxon>
        <taxon>malvids</taxon>
        <taxon>Brassicales</taxon>
        <taxon>Brassicaceae</taxon>
        <taxon>Brassiceae</taxon>
        <taxon>Brassica</taxon>
    </lineage>
</organism>
<sequence length="180" mass="20179">MHGLMSYRRFGRARSLRSDRAEWAFGCHVVTELWLELGRHVATERSTRNIGYTCKSTVKYREQKFKSPGAPHNLCLSRRGKKQSLALGKEEYGPRKTKYFGFIRTPGLKITPGLLDQNPRVIKNIQVPKKSSGPEKMSGHGKGKPPGSYITLGSNYDLRVQKKTPGSKRPTGPEQPPGSK</sequence>
<feature type="region of interest" description="Disordered" evidence="1">
    <location>
        <begin position="125"/>
        <end position="180"/>
    </location>
</feature>
<evidence type="ECO:0000313" key="2">
    <source>
        <dbReference type="EMBL" id="KAF3534977.1"/>
    </source>
</evidence>
<reference evidence="2 3" key="1">
    <citation type="journal article" date="2020" name="BMC Genomics">
        <title>Intraspecific diversification of the crop wild relative Brassica cretica Lam. using demographic model selection.</title>
        <authorList>
            <person name="Kioukis A."/>
            <person name="Michalopoulou V.A."/>
            <person name="Briers L."/>
            <person name="Pirintsos S."/>
            <person name="Studholme D.J."/>
            <person name="Pavlidis P."/>
            <person name="Sarris P.F."/>
        </authorList>
    </citation>
    <scope>NUCLEOTIDE SEQUENCE [LARGE SCALE GENOMIC DNA]</scope>
    <source>
        <strain evidence="3">cv. PFS-1207/04</strain>
    </source>
</reference>